<feature type="domain" description="IraD/Gp25-like" evidence="1">
    <location>
        <begin position="13"/>
        <end position="100"/>
    </location>
</feature>
<dbReference type="SUPFAM" id="SSF160719">
    <property type="entry name" value="gpW/gp25-like"/>
    <property type="match status" value="1"/>
</dbReference>
<dbReference type="Pfam" id="PF04965">
    <property type="entry name" value="GPW_gp25"/>
    <property type="match status" value="1"/>
</dbReference>
<name>A0ABP9MNV5_9GAMM</name>
<comment type="caution">
    <text evidence="2">The sequence shown here is derived from an EMBL/GenBank/DDBJ whole genome shotgun (WGS) entry which is preliminary data.</text>
</comment>
<keyword evidence="3" id="KW-1185">Reference proteome</keyword>
<proteinExistence type="predicted"/>
<protein>
    <submittedName>
        <fullName evidence="2">GPW/gp25 family protein</fullName>
    </submittedName>
</protein>
<dbReference type="InterPro" id="IPR007048">
    <property type="entry name" value="IraD/Gp25-like"/>
</dbReference>
<dbReference type="Proteomes" id="UP001500631">
    <property type="component" value="Unassembled WGS sequence"/>
</dbReference>
<dbReference type="Gene3D" id="3.10.450.40">
    <property type="match status" value="1"/>
</dbReference>
<sequence>MMNRETGVNITRNEHIQQSILDILTTRLGTRVMRRDYGSLLPDLVDKPSNDETMMQMMSATVIALAVWEPRITATFVNFTETTMQGVLNIELEATIKESNEMFSMNQQLFSNPEAMNNVIKKGGING</sequence>
<evidence type="ECO:0000259" key="1">
    <source>
        <dbReference type="Pfam" id="PF04965"/>
    </source>
</evidence>
<reference evidence="3" key="1">
    <citation type="journal article" date="2019" name="Int. J. Syst. Evol. Microbiol.">
        <title>The Global Catalogue of Microorganisms (GCM) 10K type strain sequencing project: providing services to taxonomists for standard genome sequencing and annotation.</title>
        <authorList>
            <consortium name="The Broad Institute Genomics Platform"/>
            <consortium name="The Broad Institute Genome Sequencing Center for Infectious Disease"/>
            <person name="Wu L."/>
            <person name="Ma J."/>
        </authorList>
    </citation>
    <scope>NUCLEOTIDE SEQUENCE [LARGE SCALE GENOMIC DNA]</scope>
    <source>
        <strain evidence="3">JCM 18424</strain>
    </source>
</reference>
<dbReference type="EMBL" id="BAABKE010000003">
    <property type="protein sequence ID" value="GAA5097394.1"/>
    <property type="molecule type" value="Genomic_DNA"/>
</dbReference>
<dbReference type="RefSeq" id="WP_425584701.1">
    <property type="nucleotide sequence ID" value="NZ_BAABKE010000003.1"/>
</dbReference>
<accession>A0ABP9MNV5</accession>
<evidence type="ECO:0000313" key="3">
    <source>
        <dbReference type="Proteomes" id="UP001500631"/>
    </source>
</evidence>
<evidence type="ECO:0000313" key="2">
    <source>
        <dbReference type="EMBL" id="GAA5097394.1"/>
    </source>
</evidence>
<organism evidence="2 3">
    <name type="scientific">Wohlfahrtiimonas larvae</name>
    <dbReference type="NCBI Taxonomy" id="1157986"/>
    <lineage>
        <taxon>Bacteria</taxon>
        <taxon>Pseudomonadati</taxon>
        <taxon>Pseudomonadota</taxon>
        <taxon>Gammaproteobacteria</taxon>
        <taxon>Cardiobacteriales</taxon>
        <taxon>Ignatzschineriaceae</taxon>
        <taxon>Wohlfahrtiimonas</taxon>
    </lineage>
</organism>
<gene>
    <name evidence="2" type="ORF">GCM10023338_08760</name>
</gene>